<gene>
    <name evidence="2" type="ORF">KMAL_07420</name>
</gene>
<protein>
    <recommendedName>
        <fullName evidence="4">Phage DNA packaging protein Nu1</fullName>
    </recommendedName>
</protein>
<dbReference type="RefSeq" id="WP_146044144.1">
    <property type="nucleotide sequence ID" value="NZ_NKUE01000013.1"/>
</dbReference>
<evidence type="ECO:0000313" key="3">
    <source>
        <dbReference type="Proteomes" id="UP000237344"/>
    </source>
</evidence>
<name>A0A2S3W3W2_9PROT</name>
<dbReference type="EMBL" id="POTC01000006">
    <property type="protein sequence ID" value="POF63562.1"/>
    <property type="molecule type" value="Genomic_DNA"/>
</dbReference>
<dbReference type="Proteomes" id="UP000237344">
    <property type="component" value="Unassembled WGS sequence"/>
</dbReference>
<sequence length="210" mass="23084">MRESQFAEKMQKIGRKQPKMAHPFDEFDDILGSPSAGTVKKAVSKPLNGKETGESLVSASTLADWFGVVERTVDQLGRSGVLRRELLPGHKRTHYYPLKSSVQRYAERLRQQVKGKEPEKNAALIAARTRKTEADAMKAETANAIQRGTLVERAAVVREWATHLANIRAAVMQVPGRIAMELPGLSASDKEVIDRAIRDALKQAGGEADA</sequence>
<accession>A0A2S3W3W2</accession>
<evidence type="ECO:0008006" key="4">
    <source>
        <dbReference type="Google" id="ProtNLM"/>
    </source>
</evidence>
<proteinExistence type="predicted"/>
<feature type="region of interest" description="Disordered" evidence="1">
    <location>
        <begin position="1"/>
        <end position="20"/>
    </location>
</feature>
<feature type="compositionally biased region" description="Basic and acidic residues" evidence="1">
    <location>
        <begin position="1"/>
        <end position="11"/>
    </location>
</feature>
<dbReference type="AlphaFoldDB" id="A0A2S3W3W2"/>
<reference evidence="2 3" key="1">
    <citation type="submission" date="2018-01" db="EMBL/GenBank/DDBJ databases">
        <title>Draft Genome Sequence of Komagataeibacter maltaceti LMG 1529, a Vinegar Producing Acetic Acid Bacterium Isolated from Malt Vinegar Brewery Acetifiers.</title>
        <authorList>
            <person name="Zhang Q."/>
            <person name="Hollensteiner J."/>
            <person name="Poehlein A."/>
            <person name="Daniel R."/>
        </authorList>
    </citation>
    <scope>NUCLEOTIDE SEQUENCE [LARGE SCALE GENOMIC DNA]</scope>
    <source>
        <strain evidence="2 3">LMG 1529</strain>
    </source>
</reference>
<evidence type="ECO:0000256" key="1">
    <source>
        <dbReference type="SAM" id="MobiDB-lite"/>
    </source>
</evidence>
<keyword evidence="3" id="KW-1185">Reference proteome</keyword>
<comment type="caution">
    <text evidence="2">The sequence shown here is derived from an EMBL/GenBank/DDBJ whole genome shotgun (WGS) entry which is preliminary data.</text>
</comment>
<organism evidence="2 3">
    <name type="scientific">Novacetimonas maltaceti</name>
    <dbReference type="NCBI Taxonomy" id="1203393"/>
    <lineage>
        <taxon>Bacteria</taxon>
        <taxon>Pseudomonadati</taxon>
        <taxon>Pseudomonadota</taxon>
        <taxon>Alphaproteobacteria</taxon>
        <taxon>Acetobacterales</taxon>
        <taxon>Acetobacteraceae</taxon>
        <taxon>Novacetimonas</taxon>
    </lineage>
</organism>
<evidence type="ECO:0000313" key="2">
    <source>
        <dbReference type="EMBL" id="POF63562.1"/>
    </source>
</evidence>